<evidence type="ECO:0000256" key="10">
    <source>
        <dbReference type="SAM" id="MobiDB-lite"/>
    </source>
</evidence>
<evidence type="ECO:0000256" key="7">
    <source>
        <dbReference type="ARBA" id="ARBA00023180"/>
    </source>
</evidence>
<dbReference type="Pfam" id="PF02298">
    <property type="entry name" value="Cu_bind_like"/>
    <property type="match status" value="1"/>
</dbReference>
<dbReference type="PROSITE" id="PS51485">
    <property type="entry name" value="PHYTOCYANIN"/>
    <property type="match status" value="1"/>
</dbReference>
<keyword evidence="2" id="KW-1003">Cell membrane</keyword>
<evidence type="ECO:0000313" key="13">
    <source>
        <dbReference type="EMBL" id="EYU26375.1"/>
    </source>
</evidence>
<dbReference type="FunFam" id="2.60.40.420:FF:000010">
    <property type="entry name" value="Early nodulin-like protein 1"/>
    <property type="match status" value="1"/>
</dbReference>
<dbReference type="InterPro" id="IPR039391">
    <property type="entry name" value="Phytocyanin-like"/>
</dbReference>
<keyword evidence="6" id="KW-1015">Disulfide bond</keyword>
<dbReference type="PhylomeDB" id="A0A022QIM0"/>
<evidence type="ECO:0000256" key="1">
    <source>
        <dbReference type="ARBA" id="ARBA00004609"/>
    </source>
</evidence>
<dbReference type="PANTHER" id="PTHR33021">
    <property type="entry name" value="BLUE COPPER PROTEIN"/>
    <property type="match status" value="1"/>
</dbReference>
<dbReference type="SUPFAM" id="SSF49503">
    <property type="entry name" value="Cupredoxins"/>
    <property type="match status" value="1"/>
</dbReference>
<dbReference type="InterPro" id="IPR041846">
    <property type="entry name" value="ENL_dom"/>
</dbReference>
<dbReference type="OrthoDB" id="2015640at2759"/>
<evidence type="ECO:0000256" key="5">
    <source>
        <dbReference type="ARBA" id="ARBA00023136"/>
    </source>
</evidence>
<feature type="domain" description="Phytocyanin" evidence="12">
    <location>
        <begin position="28"/>
        <end position="129"/>
    </location>
</feature>
<keyword evidence="14" id="KW-1185">Reference proteome</keyword>
<feature type="compositionally biased region" description="Pro residues" evidence="10">
    <location>
        <begin position="138"/>
        <end position="160"/>
    </location>
</feature>
<evidence type="ECO:0000256" key="6">
    <source>
        <dbReference type="ARBA" id="ARBA00023157"/>
    </source>
</evidence>
<evidence type="ECO:0000256" key="9">
    <source>
        <dbReference type="ARBA" id="ARBA00035011"/>
    </source>
</evidence>
<keyword evidence="8" id="KW-0449">Lipoprotein</keyword>
<dbReference type="GO" id="GO:0098552">
    <property type="term" value="C:side of membrane"/>
    <property type="evidence" value="ECO:0007669"/>
    <property type="project" value="UniProtKB-KW"/>
</dbReference>
<dbReference type="Gene3D" id="2.60.40.420">
    <property type="entry name" value="Cupredoxins - blue copper proteins"/>
    <property type="match status" value="1"/>
</dbReference>
<protein>
    <recommendedName>
        <fullName evidence="12">Phytocyanin domain-containing protein</fullName>
    </recommendedName>
</protein>
<dbReference type="InterPro" id="IPR008972">
    <property type="entry name" value="Cupredoxin"/>
</dbReference>
<organism evidence="13 14">
    <name type="scientific">Erythranthe guttata</name>
    <name type="common">Yellow monkey flower</name>
    <name type="synonym">Mimulus guttatus</name>
    <dbReference type="NCBI Taxonomy" id="4155"/>
    <lineage>
        <taxon>Eukaryota</taxon>
        <taxon>Viridiplantae</taxon>
        <taxon>Streptophyta</taxon>
        <taxon>Embryophyta</taxon>
        <taxon>Tracheophyta</taxon>
        <taxon>Spermatophyta</taxon>
        <taxon>Magnoliopsida</taxon>
        <taxon>eudicotyledons</taxon>
        <taxon>Gunneridae</taxon>
        <taxon>Pentapetalae</taxon>
        <taxon>asterids</taxon>
        <taxon>lamiids</taxon>
        <taxon>Lamiales</taxon>
        <taxon>Phrymaceae</taxon>
        <taxon>Erythranthe</taxon>
    </lineage>
</organism>
<dbReference type="PROSITE" id="PS51257">
    <property type="entry name" value="PROKAR_LIPOPROTEIN"/>
    <property type="match status" value="1"/>
</dbReference>
<evidence type="ECO:0000256" key="4">
    <source>
        <dbReference type="ARBA" id="ARBA00022729"/>
    </source>
</evidence>
<evidence type="ECO:0000256" key="11">
    <source>
        <dbReference type="SAM" id="SignalP"/>
    </source>
</evidence>
<keyword evidence="3" id="KW-0336">GPI-anchor</keyword>
<dbReference type="Proteomes" id="UP000030748">
    <property type="component" value="Unassembled WGS sequence"/>
</dbReference>
<sequence length="225" mass="23445">MAEHSRSFQFLLSLVLFSFFACSSSFAYQFVAGGRDGWVVKPSENYSQWAQRMRFQVNDTILFKYSNASDFVAVVNKDDYDNCNAVNPLLKLAGGNSVFKFDRSGPFYFISGDKASCDQGQKLTVVVLAVRNRLTPPADSPSPAAAPPTGSPSLSPPSPSPSGGSPAPAASNGSGAPSPGGVSSTPAENSAPGTGSPPRRNLAAPSCAPSIVLVAAVSLVFQSIF</sequence>
<dbReference type="OMA" id="YFSCNTK"/>
<feature type="region of interest" description="Disordered" evidence="10">
    <location>
        <begin position="136"/>
        <end position="203"/>
    </location>
</feature>
<dbReference type="GO" id="GO:0009055">
    <property type="term" value="F:electron transfer activity"/>
    <property type="evidence" value="ECO:0007669"/>
    <property type="project" value="InterPro"/>
</dbReference>
<evidence type="ECO:0000256" key="3">
    <source>
        <dbReference type="ARBA" id="ARBA00022622"/>
    </source>
</evidence>
<name>A0A022QIM0_ERYGU</name>
<evidence type="ECO:0000259" key="12">
    <source>
        <dbReference type="PROSITE" id="PS51485"/>
    </source>
</evidence>
<dbReference type="CDD" id="cd11019">
    <property type="entry name" value="OsENODL1_like"/>
    <property type="match status" value="1"/>
</dbReference>
<dbReference type="EMBL" id="KI631699">
    <property type="protein sequence ID" value="EYU26375.1"/>
    <property type="molecule type" value="Genomic_DNA"/>
</dbReference>
<feature type="chain" id="PRO_5001504102" description="Phytocyanin domain-containing protein" evidence="11">
    <location>
        <begin position="28"/>
        <end position="225"/>
    </location>
</feature>
<dbReference type="GO" id="GO:0005886">
    <property type="term" value="C:plasma membrane"/>
    <property type="evidence" value="ECO:0000318"/>
    <property type="project" value="GO_Central"/>
</dbReference>
<comment type="similarity">
    <text evidence="9">Belongs to the early nodulin-like (ENODL) family.</text>
</comment>
<reference evidence="13 14" key="1">
    <citation type="journal article" date="2013" name="Proc. Natl. Acad. Sci. U.S.A.">
        <title>Fine-scale variation in meiotic recombination in Mimulus inferred from population shotgun sequencing.</title>
        <authorList>
            <person name="Hellsten U."/>
            <person name="Wright K.M."/>
            <person name="Jenkins J."/>
            <person name="Shu S."/>
            <person name="Yuan Y."/>
            <person name="Wessler S.R."/>
            <person name="Schmutz J."/>
            <person name="Willis J.H."/>
            <person name="Rokhsar D.S."/>
        </authorList>
    </citation>
    <scope>NUCLEOTIDE SEQUENCE [LARGE SCALE GENOMIC DNA]</scope>
    <source>
        <strain evidence="14">cv. DUN x IM62</strain>
    </source>
</reference>
<feature type="signal peptide" evidence="11">
    <location>
        <begin position="1"/>
        <end position="27"/>
    </location>
</feature>
<dbReference type="InterPro" id="IPR003245">
    <property type="entry name" value="Phytocyanin_dom"/>
</dbReference>
<proteinExistence type="inferred from homology"/>
<keyword evidence="7" id="KW-0325">Glycoprotein</keyword>
<dbReference type="PANTHER" id="PTHR33021:SF185">
    <property type="entry name" value="EARLY NODULIN-LIKE PROTEIN 3-RELATED"/>
    <property type="match status" value="1"/>
</dbReference>
<accession>A0A022QIM0</accession>
<keyword evidence="5" id="KW-0472">Membrane</keyword>
<feature type="compositionally biased region" description="Low complexity" evidence="10">
    <location>
        <begin position="161"/>
        <end position="187"/>
    </location>
</feature>
<dbReference type="eggNOG" id="ENOG502RZ81">
    <property type="taxonomic scope" value="Eukaryota"/>
</dbReference>
<dbReference type="AlphaFoldDB" id="A0A022QIM0"/>
<dbReference type="STRING" id="4155.A0A022QIM0"/>
<gene>
    <name evidence="13" type="ORF">MIMGU_mgv1a013288mg</name>
</gene>
<evidence type="ECO:0000256" key="8">
    <source>
        <dbReference type="ARBA" id="ARBA00023288"/>
    </source>
</evidence>
<keyword evidence="4 11" id="KW-0732">Signal</keyword>
<dbReference type="KEGG" id="egt:105970319"/>
<comment type="subcellular location">
    <subcellularLocation>
        <location evidence="1">Cell membrane</location>
        <topology evidence="1">Lipid-anchor</topology>
        <topology evidence="1">GPI-anchor</topology>
    </subcellularLocation>
</comment>
<evidence type="ECO:0000256" key="2">
    <source>
        <dbReference type="ARBA" id="ARBA00022475"/>
    </source>
</evidence>
<evidence type="ECO:0000313" key="14">
    <source>
        <dbReference type="Proteomes" id="UP000030748"/>
    </source>
</evidence>